<comment type="caution">
    <text evidence="1">The sequence shown here is derived from an EMBL/GenBank/DDBJ whole genome shotgun (WGS) entry which is preliminary data.</text>
</comment>
<evidence type="ECO:0000313" key="2">
    <source>
        <dbReference type="Proteomes" id="UP000637061"/>
    </source>
</evidence>
<protein>
    <submittedName>
        <fullName evidence="1">Uncharacterized protein</fullName>
    </submittedName>
</protein>
<dbReference type="AlphaFoldDB" id="A0A8I1ECG8"/>
<accession>A0A8I1ECG8</accession>
<gene>
    <name evidence="1" type="ORF">JEU22_03590</name>
</gene>
<sequence length="268" mass="30287">MRIAEATRYQFREAYRHMRRNIVEGGEAHNPLVRAYKYGDAVVKAALGDLYGVQTFDVLVYGPDRLLNLILAYKASAKGLRVGIYHSISHQSDEVENAIDQRVSYFHPSFSALIECQLEIEGLGTGLLDAIDNLALKIDGHMDDQGMSLVYQIDGCILYHDTLTEQDERVRCWVEPAAHRHEYPTIERLLFWDQESARRFATEDGKFAEHSLEAPLVLLTGAPSMEMGAIELTRVRCFGEAARPLLTFDYFKGQDRLKDVADALGAEF</sequence>
<organism evidence="1 2">
    <name type="scientific">Pseudomonas putida</name>
    <name type="common">Arthrobacter siderocapsulatus</name>
    <dbReference type="NCBI Taxonomy" id="303"/>
    <lineage>
        <taxon>Bacteria</taxon>
        <taxon>Pseudomonadati</taxon>
        <taxon>Pseudomonadota</taxon>
        <taxon>Gammaproteobacteria</taxon>
        <taxon>Pseudomonadales</taxon>
        <taxon>Pseudomonadaceae</taxon>
        <taxon>Pseudomonas</taxon>
    </lineage>
</organism>
<dbReference type="EMBL" id="JAEHTE010000002">
    <property type="protein sequence ID" value="MBI6882986.1"/>
    <property type="molecule type" value="Genomic_DNA"/>
</dbReference>
<evidence type="ECO:0000313" key="1">
    <source>
        <dbReference type="EMBL" id="MBI6882986.1"/>
    </source>
</evidence>
<proteinExistence type="predicted"/>
<reference evidence="1" key="1">
    <citation type="submission" date="2020-12" db="EMBL/GenBank/DDBJ databases">
        <title>Enhanced detection system for hospital associated transmission using whole genome sequencing surveillance.</title>
        <authorList>
            <person name="Harrison L.H."/>
            <person name="Van Tyne D."/>
            <person name="Marsh J.W."/>
            <person name="Griffith M.P."/>
            <person name="Snyder D.J."/>
            <person name="Cooper V.S."/>
            <person name="Mustapha M."/>
        </authorList>
    </citation>
    <scope>NUCLEOTIDE SEQUENCE</scope>
    <source>
        <strain evidence="1">PSB00042</strain>
    </source>
</reference>
<dbReference type="RefSeq" id="WP_198746608.1">
    <property type="nucleotide sequence ID" value="NZ_JAEHTE010000002.1"/>
</dbReference>
<name>A0A8I1ECG8_PSEPU</name>
<dbReference type="Proteomes" id="UP000637061">
    <property type="component" value="Unassembled WGS sequence"/>
</dbReference>